<dbReference type="InterPro" id="IPR007049">
    <property type="entry name" value="Carb-sel_porin_OprB"/>
</dbReference>
<dbReference type="AlphaFoldDB" id="A0A212SFF8"/>
<dbReference type="InterPro" id="IPR038673">
    <property type="entry name" value="OprB_sf"/>
</dbReference>
<evidence type="ECO:0000313" key="3">
    <source>
        <dbReference type="EMBL" id="SNB84449.1"/>
    </source>
</evidence>
<keyword evidence="4" id="KW-1185">Reference proteome</keyword>
<comment type="similarity">
    <text evidence="1 2">Belongs to the OprB family.</text>
</comment>
<accession>A0A212SFF8</accession>
<dbReference type="Pfam" id="PF04966">
    <property type="entry name" value="OprB"/>
    <property type="match status" value="1"/>
</dbReference>
<dbReference type="InterPro" id="IPR052932">
    <property type="entry name" value="OprB_Porin"/>
</dbReference>
<proteinExistence type="inferred from homology"/>
<dbReference type="PANTHER" id="PTHR37944">
    <property type="entry name" value="PORIN B"/>
    <property type="match status" value="1"/>
</dbReference>
<gene>
    <name evidence="3" type="ORF">SAMN06265338_1366</name>
</gene>
<dbReference type="GO" id="GO:0008643">
    <property type="term" value="P:carbohydrate transport"/>
    <property type="evidence" value="ECO:0007669"/>
    <property type="project" value="InterPro"/>
</dbReference>
<name>A0A212SFF8_RHOAC</name>
<evidence type="ECO:0000256" key="1">
    <source>
        <dbReference type="ARBA" id="ARBA00008769"/>
    </source>
</evidence>
<evidence type="ECO:0000256" key="2">
    <source>
        <dbReference type="RuleBase" id="RU363072"/>
    </source>
</evidence>
<organism evidence="3 4">
    <name type="scientific">Rhodoblastus acidophilus</name>
    <name type="common">Rhodopseudomonas acidophila</name>
    <dbReference type="NCBI Taxonomy" id="1074"/>
    <lineage>
        <taxon>Bacteria</taxon>
        <taxon>Pseudomonadati</taxon>
        <taxon>Pseudomonadota</taxon>
        <taxon>Alphaproteobacteria</taxon>
        <taxon>Hyphomicrobiales</taxon>
        <taxon>Rhodoblastaceae</taxon>
        <taxon>Rhodoblastus</taxon>
    </lineage>
</organism>
<dbReference type="Gene3D" id="2.40.160.180">
    <property type="entry name" value="Carbohydrate-selective porin OprB"/>
    <property type="match status" value="1"/>
</dbReference>
<dbReference type="Proteomes" id="UP000198418">
    <property type="component" value="Unassembled WGS sequence"/>
</dbReference>
<evidence type="ECO:0000313" key="4">
    <source>
        <dbReference type="Proteomes" id="UP000198418"/>
    </source>
</evidence>
<dbReference type="GO" id="GO:0016020">
    <property type="term" value="C:membrane"/>
    <property type="evidence" value="ECO:0007669"/>
    <property type="project" value="InterPro"/>
</dbReference>
<dbReference type="GO" id="GO:0015288">
    <property type="term" value="F:porin activity"/>
    <property type="evidence" value="ECO:0007669"/>
    <property type="project" value="InterPro"/>
</dbReference>
<sequence length="493" mass="52974">MATLFASRRRVGGRLTTFRSFAGHSRQSATGANPPGFNATRRNWFVRTSLLALLAAGPAFAANEAKPTETAATPDLPSILTSIPTLAPVVDFKKQLMDQGVVLQLNYIGEALGNPSGGVRRGAVYDGRVELAIDADMEKLAHWKGGMIHANGYWIQGTGLSRYYIGNILTASNIEAPPTVRLYELWFEQKALDDRLGLRVGQLAADTEFFVSKYGALFINGTFGWPAFTGANLPSGGPGYPFATPGVRVRLGNDSDPFNILAAVFNGDPAGSCVDDPQRCNRYGTNFRLQDAPLAMQEVQYRYNQGRDDDGLSGSIKLGAFEHYGNFANLRYDTAGVALGSLSSNGVPGVLKGDWGLYGVWDQQIWKDAGRGAALFLRVAGAPQDRNTVNFYIDGGLTFTGLVTGRPDDAFGIGFAHARISDHARGYDIDSGATVVRRAETALELTYQAQIVPGWSVQPDLQYIFGPGGGVSDVNGARVRDAAVLGLRSTINF</sequence>
<protein>
    <submittedName>
        <fullName evidence="3">Porin, OprB family</fullName>
    </submittedName>
</protein>
<dbReference type="PANTHER" id="PTHR37944:SF1">
    <property type="entry name" value="PORIN B"/>
    <property type="match status" value="1"/>
</dbReference>
<reference evidence="4" key="1">
    <citation type="submission" date="2017-06" db="EMBL/GenBank/DDBJ databases">
        <authorList>
            <person name="Varghese N."/>
            <person name="Submissions S."/>
        </authorList>
    </citation>
    <scope>NUCLEOTIDE SEQUENCE [LARGE SCALE GENOMIC DNA]</scope>
    <source>
        <strain evidence="4">DSM 137</strain>
    </source>
</reference>
<dbReference type="EMBL" id="FYDG01000036">
    <property type="protein sequence ID" value="SNB84449.1"/>
    <property type="molecule type" value="Genomic_DNA"/>
</dbReference>